<dbReference type="OrthoDB" id="3486565at2759"/>
<evidence type="ECO:0000259" key="1">
    <source>
        <dbReference type="Pfam" id="PF06985"/>
    </source>
</evidence>
<gene>
    <name evidence="2" type="ORF">FB567DRAFT_541298</name>
</gene>
<accession>A0A8K0QU38</accession>
<dbReference type="PANTHER" id="PTHR33112:SF8">
    <property type="entry name" value="HETEROKARYON INCOMPATIBILITY DOMAIN-CONTAINING PROTEIN"/>
    <property type="match status" value="1"/>
</dbReference>
<sequence>MRCQYCDDLTIDQLLDIQKAHMNDEYYLFKDFPDLSYEHHPSFQSLVESSKEGCDICQAIVDAIVTDRKCFAEIIERLTHNLDTSVGIHLDLNNKESELPEMQVFDRLLIKIGFEAEQSDGSLDNDKAINQAIQHTDNGDENVLEHSDSNSSMEDYHIPMWPGTRTVLLSLTRPQICSPRLSDLRVGEPYLGHGLHSYELSTISQEWLRTCVADHDDQSCPPLQERPLPTRLIDIGSIDGSECPKLIVTSGEQGLYTALSHRWGDEMPLKTTMDSLQQHCNRLAINLIPKTFLDAMTITRELGFRYLWIDSLCILQDSRIDWEQQSTVMGEIYKNAVVVIAAAASRDSLEGIFDTLEERPRYYGALKLYPDSPPHETLQVSTYKGEETMMDPMFRYPLARRGWALQERVLAQRILHYGKRRIYWQCRTAHISADGNPPDDWAVLNSSMGALLSLPRSMESTNKVSQIKTINTLWLRVVESYCKYRVLTFATDKLPAVAGIARTIQQLTGDTYLAGIWKEDFTKGLLWQTWEYTSKVEHRAPSWSWAKWDGYIAFEMTHYTTIENENLAELVHHDVQISGSNAFGEVSFGLLHIRAWATTITVKEIHQLGDIHLDDYPMNPYHNQIEKVVASLANTVYTVIMIGLFHGHTRHEVPLDIWKRGMLLVRPADSNPGTRFERAGAVFHRVDMHGEFDMSRWKREEITII</sequence>
<dbReference type="PANTHER" id="PTHR33112">
    <property type="entry name" value="DOMAIN PROTEIN, PUTATIVE-RELATED"/>
    <property type="match status" value="1"/>
</dbReference>
<feature type="domain" description="Heterokaryon incompatibility" evidence="1">
    <location>
        <begin position="256"/>
        <end position="407"/>
    </location>
</feature>
<evidence type="ECO:0000313" key="3">
    <source>
        <dbReference type="Proteomes" id="UP000813461"/>
    </source>
</evidence>
<dbReference type="InterPro" id="IPR010730">
    <property type="entry name" value="HET"/>
</dbReference>
<protein>
    <submittedName>
        <fullName evidence="2">Heterokaryon incompatibility protein-domain-containing protein</fullName>
    </submittedName>
</protein>
<reference evidence="2" key="1">
    <citation type="journal article" date="2021" name="Nat. Commun.">
        <title>Genetic determinants of endophytism in the Arabidopsis root mycobiome.</title>
        <authorList>
            <person name="Mesny F."/>
            <person name="Miyauchi S."/>
            <person name="Thiergart T."/>
            <person name="Pickel B."/>
            <person name="Atanasova L."/>
            <person name="Karlsson M."/>
            <person name="Huettel B."/>
            <person name="Barry K.W."/>
            <person name="Haridas S."/>
            <person name="Chen C."/>
            <person name="Bauer D."/>
            <person name="Andreopoulos W."/>
            <person name="Pangilinan J."/>
            <person name="LaButti K."/>
            <person name="Riley R."/>
            <person name="Lipzen A."/>
            <person name="Clum A."/>
            <person name="Drula E."/>
            <person name="Henrissat B."/>
            <person name="Kohler A."/>
            <person name="Grigoriev I.V."/>
            <person name="Martin F.M."/>
            <person name="Hacquard S."/>
        </authorList>
    </citation>
    <scope>NUCLEOTIDE SEQUENCE</scope>
    <source>
        <strain evidence="2">MPI-SDFR-AT-0120</strain>
    </source>
</reference>
<comment type="caution">
    <text evidence="2">The sequence shown here is derived from an EMBL/GenBank/DDBJ whole genome shotgun (WGS) entry which is preliminary data.</text>
</comment>
<evidence type="ECO:0000313" key="2">
    <source>
        <dbReference type="EMBL" id="KAH7068564.1"/>
    </source>
</evidence>
<dbReference type="EMBL" id="JAGMVJ010000032">
    <property type="protein sequence ID" value="KAH7068564.1"/>
    <property type="molecule type" value="Genomic_DNA"/>
</dbReference>
<dbReference type="AlphaFoldDB" id="A0A8K0QU38"/>
<name>A0A8K0QU38_9PLEO</name>
<dbReference type="Pfam" id="PF06985">
    <property type="entry name" value="HET"/>
    <property type="match status" value="1"/>
</dbReference>
<organism evidence="2 3">
    <name type="scientific">Paraphoma chrysanthemicola</name>
    <dbReference type="NCBI Taxonomy" id="798071"/>
    <lineage>
        <taxon>Eukaryota</taxon>
        <taxon>Fungi</taxon>
        <taxon>Dikarya</taxon>
        <taxon>Ascomycota</taxon>
        <taxon>Pezizomycotina</taxon>
        <taxon>Dothideomycetes</taxon>
        <taxon>Pleosporomycetidae</taxon>
        <taxon>Pleosporales</taxon>
        <taxon>Pleosporineae</taxon>
        <taxon>Phaeosphaeriaceae</taxon>
        <taxon>Paraphoma</taxon>
    </lineage>
</organism>
<proteinExistence type="predicted"/>
<dbReference type="Proteomes" id="UP000813461">
    <property type="component" value="Unassembled WGS sequence"/>
</dbReference>
<keyword evidence="3" id="KW-1185">Reference proteome</keyword>